<dbReference type="Proteomes" id="UP000001396">
    <property type="component" value="Unassembled WGS sequence"/>
</dbReference>
<gene>
    <name evidence="1" type="ORF">PPL_01907</name>
</gene>
<evidence type="ECO:0000313" key="2">
    <source>
        <dbReference type="Proteomes" id="UP000001396"/>
    </source>
</evidence>
<name>D3B0U0_HETP5</name>
<dbReference type="AlphaFoldDB" id="D3B0U0"/>
<proteinExistence type="predicted"/>
<evidence type="ECO:0000313" key="1">
    <source>
        <dbReference type="EMBL" id="EFA84914.1"/>
    </source>
</evidence>
<sequence>MNPNQYSFCRFKKNSLLILSDTEYYQSIQKESQNDIHENDILYQTVKFLYLYDESYNQKSIRDQLSPNVLELKSILCDFIKNHRLSLPNFSFINVFMNNKDLFEDDQLMNYLKSLCNQSDIADLFVISLLQSDQIYFHNLSSRMSKFNSWFNIESRVIDLINNNTIRIHSLPIAILSILNINPTRISELSKYYKDIFQYLMSDFTKDTWNCDFNSYSQYFGYFKEYFDSDINLQTPENIERLKSKLKCFGHDFIVGARVKKSFRSIYALFSVFIKSEFELFTLVSGWIEVQSATKMFESFDNDMLRTPEFNTSIKKMLTQNQEESLLILDLYRTRSLKLPLEIYDHFLLVFVYNPQYDDRILANPLTLISLIYLLSIESNVSLKCLIVKIMLKSFHLLEKQLVISVFKSQQHLFSLTDFKFQMKNHPDYFKLVAPHIELYTMKMIINHPGHNELLSADFADIILLTSHSREIIKELVSMKERNLRTPFSLLPANVERNTHFLLEINNLEFIYLYLEQLFCDLAALSPERNSILVQLIERLVQNKPEYAIKINHILRSAPLSNFLNRFIEFKRYLSLQPDHNNTNSTIETTTITPPPTLSKFILNEIFKNLILDKNPKSRSIISLSTISSGIHDIISSIVSNYPLTTIRIISSVPIGSKYCLLKNAPLYLTSREIKFIPDDHLQSCIENLESYVQYFGFINAKGKGCYSYLYYLLNAKKIKHLAFREVKSIPYDSEYFDSGFLNESMISDHSNSLYNLRECRDYYPDEESNRNIILDDEEKQIHYMNVFLQHFDNDQLQSISYEGRSFKSNNYHSDTNSLVHHTLSIFSTFKSKKSWIDLKFNVPKGVAPCLGFIKHEESDAYSEREPIILHEDYQLITKFKWGRYSYHYDLLPIELKNLTKLVTICDEQEGLCLIQSSPKLYYVKIQDCRSVDDLSFIENQPKIKKLAIKYPVKIKSENNIYHFRTRITLDQINSIFSRLEQAEYQSIRYDEHQHHYPLINQYQIDRNLINLYQFKPCGNSVTVDGNSKIYNGATPTSAGRNMNVWITTNQRFS</sequence>
<accession>D3B0U0</accession>
<dbReference type="RefSeq" id="XP_020437024.1">
    <property type="nucleotide sequence ID" value="XM_020572907.1"/>
</dbReference>
<dbReference type="GeneID" id="31357433"/>
<dbReference type="EMBL" id="ADBJ01000008">
    <property type="protein sequence ID" value="EFA84914.1"/>
    <property type="molecule type" value="Genomic_DNA"/>
</dbReference>
<protein>
    <submittedName>
        <fullName evidence="1">Uncharacterized protein</fullName>
    </submittedName>
</protein>
<dbReference type="FunCoup" id="D3B0U0">
    <property type="interactions" value="5"/>
</dbReference>
<dbReference type="InParanoid" id="D3B0U0"/>
<keyword evidence="2" id="KW-1185">Reference proteome</keyword>
<reference evidence="1 2" key="1">
    <citation type="journal article" date="2011" name="Genome Res.">
        <title>Phylogeny-wide analysis of social amoeba genomes highlights ancient origins for complex intercellular communication.</title>
        <authorList>
            <person name="Heidel A.J."/>
            <person name="Lawal H.M."/>
            <person name="Felder M."/>
            <person name="Schilde C."/>
            <person name="Helps N.R."/>
            <person name="Tunggal B."/>
            <person name="Rivero F."/>
            <person name="John U."/>
            <person name="Schleicher M."/>
            <person name="Eichinger L."/>
            <person name="Platzer M."/>
            <person name="Noegel A.A."/>
            <person name="Schaap P."/>
            <person name="Gloeckner G."/>
        </authorList>
    </citation>
    <scope>NUCLEOTIDE SEQUENCE [LARGE SCALE GENOMIC DNA]</scope>
    <source>
        <strain evidence="2">ATCC 26659 / Pp 5 / PN500</strain>
    </source>
</reference>
<comment type="caution">
    <text evidence="1">The sequence shown here is derived from an EMBL/GenBank/DDBJ whole genome shotgun (WGS) entry which is preliminary data.</text>
</comment>
<organism evidence="1 2">
    <name type="scientific">Heterostelium pallidum (strain ATCC 26659 / Pp 5 / PN500)</name>
    <name type="common">Cellular slime mold</name>
    <name type="synonym">Polysphondylium pallidum</name>
    <dbReference type="NCBI Taxonomy" id="670386"/>
    <lineage>
        <taxon>Eukaryota</taxon>
        <taxon>Amoebozoa</taxon>
        <taxon>Evosea</taxon>
        <taxon>Eumycetozoa</taxon>
        <taxon>Dictyostelia</taxon>
        <taxon>Acytosteliales</taxon>
        <taxon>Acytosteliaceae</taxon>
        <taxon>Heterostelium</taxon>
    </lineage>
</organism>